<name>A0A6G1CKV5_9ORYZ</name>
<protein>
    <submittedName>
        <fullName evidence="2">Uncharacterized protein</fullName>
    </submittedName>
</protein>
<evidence type="ECO:0000313" key="3">
    <source>
        <dbReference type="Proteomes" id="UP000479710"/>
    </source>
</evidence>
<evidence type="ECO:0000256" key="1">
    <source>
        <dbReference type="SAM" id="MobiDB-lite"/>
    </source>
</evidence>
<dbReference type="AlphaFoldDB" id="A0A6G1CKV5"/>
<comment type="caution">
    <text evidence="2">The sequence shown here is derived from an EMBL/GenBank/DDBJ whole genome shotgun (WGS) entry which is preliminary data.</text>
</comment>
<sequence>MSSRLPASSGALLVAIECPASDDMEAATAPVPSSRQPAPPPGPNPHGASLPCCKSRWRRPDSHFLASLLTELRRKAPMCSGLPDLDLDLERRKHGGRRRKVKAAMGKRRGLVLVDGEETLLGLLPRVAEEEEEKLALGQRAGCAA</sequence>
<dbReference type="Proteomes" id="UP000479710">
    <property type="component" value="Unassembled WGS sequence"/>
</dbReference>
<proteinExistence type="predicted"/>
<organism evidence="2 3">
    <name type="scientific">Oryza meyeriana var. granulata</name>
    <dbReference type="NCBI Taxonomy" id="110450"/>
    <lineage>
        <taxon>Eukaryota</taxon>
        <taxon>Viridiplantae</taxon>
        <taxon>Streptophyta</taxon>
        <taxon>Embryophyta</taxon>
        <taxon>Tracheophyta</taxon>
        <taxon>Spermatophyta</taxon>
        <taxon>Magnoliopsida</taxon>
        <taxon>Liliopsida</taxon>
        <taxon>Poales</taxon>
        <taxon>Poaceae</taxon>
        <taxon>BOP clade</taxon>
        <taxon>Oryzoideae</taxon>
        <taxon>Oryzeae</taxon>
        <taxon>Oryzinae</taxon>
        <taxon>Oryza</taxon>
        <taxon>Oryza meyeriana</taxon>
    </lineage>
</organism>
<evidence type="ECO:0000313" key="2">
    <source>
        <dbReference type="EMBL" id="KAF0900802.1"/>
    </source>
</evidence>
<accession>A0A6G1CKV5</accession>
<reference evidence="2 3" key="1">
    <citation type="submission" date="2019-11" db="EMBL/GenBank/DDBJ databases">
        <title>Whole genome sequence of Oryza granulata.</title>
        <authorList>
            <person name="Li W."/>
        </authorList>
    </citation>
    <scope>NUCLEOTIDE SEQUENCE [LARGE SCALE GENOMIC DNA]</scope>
    <source>
        <strain evidence="3">cv. Menghai</strain>
        <tissue evidence="2">Leaf</tissue>
    </source>
</reference>
<gene>
    <name evidence="2" type="ORF">E2562_035299</name>
</gene>
<dbReference type="EMBL" id="SPHZ02000009">
    <property type="protein sequence ID" value="KAF0900802.1"/>
    <property type="molecule type" value="Genomic_DNA"/>
</dbReference>
<feature type="region of interest" description="Disordered" evidence="1">
    <location>
        <begin position="24"/>
        <end position="53"/>
    </location>
</feature>
<keyword evidence="3" id="KW-1185">Reference proteome</keyword>